<keyword evidence="2" id="KW-0547">Nucleotide-binding</keyword>
<keyword evidence="1" id="KW-0813">Transport</keyword>
<evidence type="ECO:0000313" key="6">
    <source>
        <dbReference type="Proteomes" id="UP000238137"/>
    </source>
</evidence>
<dbReference type="PROSITE" id="PS50893">
    <property type="entry name" value="ABC_TRANSPORTER_2"/>
    <property type="match status" value="1"/>
</dbReference>
<proteinExistence type="predicted"/>
<dbReference type="InterPro" id="IPR003439">
    <property type="entry name" value="ABC_transporter-like_ATP-bd"/>
</dbReference>
<dbReference type="GO" id="GO:0005524">
    <property type="term" value="F:ATP binding"/>
    <property type="evidence" value="ECO:0007669"/>
    <property type="project" value="UniProtKB-KW"/>
</dbReference>
<sequence>MPSPGPQQGEDRKPEMETIAPATAPVLLENVGYRIGEIPVLSGISLCSDAMRIGIIGRNGSGKSTLARLIAGLLEPEPGRIRIEDVDMFKDRRAAIRTVGILFQNPEHQIIFPTVAEEIGFGLRQLGQNKQDAETGALAMLTGFGKAHWKDAPIHALSQGQKHLVCMMSVLAMRPRLLVLDEPFAGLDIPTRMQLTRQLNASGTRLLHISHDTRDLEGYDQVYWLDAGRIRASGPPAQLLRDFTNEMTRIGGGDDLSHLAS</sequence>
<organism evidence="5 6">
    <name type="scientific">Paracoccus methylarcula</name>
    <dbReference type="NCBI Taxonomy" id="72022"/>
    <lineage>
        <taxon>Bacteria</taxon>
        <taxon>Pseudomonadati</taxon>
        <taxon>Pseudomonadota</taxon>
        <taxon>Alphaproteobacteria</taxon>
        <taxon>Rhodobacterales</taxon>
        <taxon>Paracoccaceae</taxon>
        <taxon>Paracoccus</taxon>
    </lineage>
</organism>
<comment type="caution">
    <text evidence="5">The sequence shown here is derived from an EMBL/GenBank/DDBJ whole genome shotgun (WGS) entry which is preliminary data.</text>
</comment>
<dbReference type="SMART" id="SM00382">
    <property type="entry name" value="AAA"/>
    <property type="match status" value="1"/>
</dbReference>
<evidence type="ECO:0000256" key="1">
    <source>
        <dbReference type="ARBA" id="ARBA00022448"/>
    </source>
</evidence>
<gene>
    <name evidence="5" type="ORF">A7A09_018800</name>
</gene>
<dbReference type="InterPro" id="IPR003593">
    <property type="entry name" value="AAA+_ATPase"/>
</dbReference>
<dbReference type="Proteomes" id="UP000238137">
    <property type="component" value="Unassembled WGS sequence"/>
</dbReference>
<evidence type="ECO:0000256" key="3">
    <source>
        <dbReference type="ARBA" id="ARBA00022840"/>
    </source>
</evidence>
<dbReference type="InterPro" id="IPR050095">
    <property type="entry name" value="ECF_ABC_transporter_ATP-bd"/>
</dbReference>
<dbReference type="GO" id="GO:0042626">
    <property type="term" value="F:ATPase-coupled transmembrane transporter activity"/>
    <property type="evidence" value="ECO:0007669"/>
    <property type="project" value="TreeGrafter"/>
</dbReference>
<dbReference type="CDD" id="cd03225">
    <property type="entry name" value="ABC_cobalt_CbiO_domain1"/>
    <property type="match status" value="1"/>
</dbReference>
<feature type="domain" description="ABC transporter" evidence="4">
    <location>
        <begin position="26"/>
        <end position="252"/>
    </location>
</feature>
<name>A0A422QSM0_9RHOB</name>
<reference evidence="5" key="1">
    <citation type="submission" date="2018-05" db="EMBL/GenBank/DDBJ databases">
        <title>Reclassification of Methylarcula marina and Methylarcula terricola as Paracoccus methylarcula sp.nov., comb.nov. and Paracoccus terricola comb.nov.</title>
        <authorList>
            <person name="Shmareva M.N."/>
            <person name="Doronina N.V."/>
            <person name="Vasilenko O.V."/>
            <person name="Tarlachkov S.V."/>
            <person name="Trotsenko Y.A."/>
        </authorList>
    </citation>
    <scope>NUCLEOTIDE SEQUENCE [LARGE SCALE GENOMIC DNA]</scope>
    <source>
        <strain evidence="5">VKM B-2159</strain>
    </source>
</reference>
<dbReference type="EMBL" id="PXNQ02000014">
    <property type="protein sequence ID" value="RNF33037.1"/>
    <property type="molecule type" value="Genomic_DNA"/>
</dbReference>
<dbReference type="GO" id="GO:0043190">
    <property type="term" value="C:ATP-binding cassette (ABC) transporter complex"/>
    <property type="evidence" value="ECO:0007669"/>
    <property type="project" value="TreeGrafter"/>
</dbReference>
<protein>
    <submittedName>
        <fullName evidence="5">ABC transporter ATP-binding protein</fullName>
    </submittedName>
</protein>
<dbReference type="InterPro" id="IPR027417">
    <property type="entry name" value="P-loop_NTPase"/>
</dbReference>
<dbReference type="Gene3D" id="3.40.50.300">
    <property type="entry name" value="P-loop containing nucleotide triphosphate hydrolases"/>
    <property type="match status" value="1"/>
</dbReference>
<keyword evidence="3 5" id="KW-0067">ATP-binding</keyword>
<dbReference type="GO" id="GO:0016887">
    <property type="term" value="F:ATP hydrolysis activity"/>
    <property type="evidence" value="ECO:0007669"/>
    <property type="project" value="InterPro"/>
</dbReference>
<accession>A0A422QSM0</accession>
<dbReference type="AlphaFoldDB" id="A0A422QSM0"/>
<dbReference type="SUPFAM" id="SSF52540">
    <property type="entry name" value="P-loop containing nucleoside triphosphate hydrolases"/>
    <property type="match status" value="1"/>
</dbReference>
<dbReference type="OrthoDB" id="9782163at2"/>
<evidence type="ECO:0000259" key="4">
    <source>
        <dbReference type="PROSITE" id="PS50893"/>
    </source>
</evidence>
<dbReference type="PANTHER" id="PTHR43553">
    <property type="entry name" value="HEAVY METAL TRANSPORTER"/>
    <property type="match status" value="1"/>
</dbReference>
<evidence type="ECO:0000313" key="5">
    <source>
        <dbReference type="EMBL" id="RNF33037.1"/>
    </source>
</evidence>
<dbReference type="Pfam" id="PF00005">
    <property type="entry name" value="ABC_tran"/>
    <property type="match status" value="1"/>
</dbReference>
<dbReference type="InterPro" id="IPR015856">
    <property type="entry name" value="ABC_transpr_CbiO/EcfA_su"/>
</dbReference>
<keyword evidence="6" id="KW-1185">Reference proteome</keyword>
<evidence type="ECO:0000256" key="2">
    <source>
        <dbReference type="ARBA" id="ARBA00022741"/>
    </source>
</evidence>